<dbReference type="AlphaFoldDB" id="A0A7S0E769"/>
<dbReference type="PANTHER" id="PTHR36983">
    <property type="entry name" value="DNAJ HOMOLOG SUBFAMILY C MEMBER 13"/>
    <property type="match status" value="1"/>
</dbReference>
<proteinExistence type="predicted"/>
<dbReference type="InterPro" id="IPR011989">
    <property type="entry name" value="ARM-like"/>
</dbReference>
<dbReference type="GO" id="GO:0010008">
    <property type="term" value="C:endosome membrane"/>
    <property type="evidence" value="ECO:0007669"/>
    <property type="project" value="TreeGrafter"/>
</dbReference>
<dbReference type="GO" id="GO:2000641">
    <property type="term" value="P:regulation of early endosome to late endosome transport"/>
    <property type="evidence" value="ECO:0007669"/>
    <property type="project" value="InterPro"/>
</dbReference>
<sequence length="1209" mass="134962">MVEILLEQSGCCSFLPGTKALLLYLMMSCAEFSQSDHAEGEQDEAAKESLLEKVGRMIGRLWQGSDRDANCTCQRQVKEMLLDLIPISLYLLLKKEGAASFVRVLCSERIDVSTLWTKSMREKLSHALRAHLSLVLHEEEEGSDSFAKIQKIVYEEHDDSDWLGGEDFGYYLSHLESSSSMVSPTDIVQFRQLILQRLADDSTDLSNQAILLSLLANIMEQSHSLPRVNVEASDESEAVKHNNASSTLRFVEFEILAGLLKKGTSQPDEGSEGAAGEERLWEGRGSLSRERVMVQMNAMRVCRWMVNSSPDGDVSVSECLQLGIADFVESVLKQCVSCLFLPRQSEAGGTAQPDGVEAAGSGRAGGGEAAGAAATNLSGSDCVIQLTLAAIRFASDISRYPAGLTRWEREQRIVPLLLLCVQSDRADVIQAAIECMGHVCSSQSLHAALIRGHFHLLLLRQLLRDVFAMTEGAGEVADSIASIRTRCLSTCQALYSFAYGQHNTQEIQEELTCLLTAPMLERLDSAAEFLGIFAAEHRTPDLVWGSCNRQELRTLIKQTFKHLNVTSPQLNEQPPSWTFSAGSPSCSEQAAGMSIELSKFSYSNICNLTRVGGIYVEIFNEQPNWPLEDSAVLLGKLFDAIAHGVEGKETTDEQKVEAMRAALNIAKRLPSSSVLSSPTRIVLLADLLPAQEEFLVLGEGAEAGSERSGSVYNKWQLFVLVLELLTVGSRDSRAVKIISEQGVAQRLLEYLDTSLGIFFPSLNEDDDMQIVMVRIDHSLSSQELLECLEKVVVSVLRCLKQVSKFLPSQFRRLAQESYFTILLLFLLQDSVSMSLREEAAASVSEICTTENRDRVKEFLEQICPPHLVRELTSPPMHENQFRQIVSAVDRHVKTEESEWGRRDHQEVLKFLKRSRQSFSWEVSRLKYLDLQESRRVGEYLIDNLNMLLKEGKEQSQLIRDASAFFRLCSEEVKHRTDNSEEIADWPDGCERLKQVLEALGWLARGGLVPRSLWDEKAICLVPSLMKVLSAMSRSSRPIRPSQLRQIMRVLLPAVSCEGVSEFFRIPDNLRSLIWMAMEGSRHEDAAGEEALAASVHILAAVMRENSSIVELVLQDSVMLAQLKAMAEQRDPNVLHLMGEMLAHPSMGEAVRLAIPERTFWDRVEEASPMVGWDSPAFKRIRSEVLPSLVWRAVPEEEEEEKDEATEEEK</sequence>
<accession>A0A7S0E769</accession>
<dbReference type="Gene3D" id="1.25.10.10">
    <property type="entry name" value="Leucine-rich Repeat Variant"/>
    <property type="match status" value="1"/>
</dbReference>
<evidence type="ECO:0000313" key="1">
    <source>
        <dbReference type="EMBL" id="CAD8475216.1"/>
    </source>
</evidence>
<dbReference type="GO" id="GO:0007032">
    <property type="term" value="P:endosome organization"/>
    <property type="evidence" value="ECO:0007669"/>
    <property type="project" value="InterPro"/>
</dbReference>
<dbReference type="InterPro" id="IPR044978">
    <property type="entry name" value="GRV2/DNAJC13"/>
</dbReference>
<name>A0A7S0E769_9CRYP</name>
<dbReference type="EMBL" id="HBEO01008096">
    <property type="protein sequence ID" value="CAD8475216.1"/>
    <property type="molecule type" value="Transcribed_RNA"/>
</dbReference>
<dbReference type="InterPro" id="IPR016024">
    <property type="entry name" value="ARM-type_fold"/>
</dbReference>
<protein>
    <submittedName>
        <fullName evidence="1">Uncharacterized protein</fullName>
    </submittedName>
</protein>
<organism evidence="1">
    <name type="scientific">Hanusia phi</name>
    <dbReference type="NCBI Taxonomy" id="3032"/>
    <lineage>
        <taxon>Eukaryota</taxon>
        <taxon>Cryptophyceae</taxon>
        <taxon>Pyrenomonadales</taxon>
        <taxon>Geminigeraceae</taxon>
        <taxon>Hanusia</taxon>
    </lineage>
</organism>
<gene>
    <name evidence="1" type="ORF">HPHI1048_LOCUS5658</name>
</gene>
<reference evidence="1" key="1">
    <citation type="submission" date="2021-01" db="EMBL/GenBank/DDBJ databases">
        <authorList>
            <person name="Corre E."/>
            <person name="Pelletier E."/>
            <person name="Niang G."/>
            <person name="Scheremetjew M."/>
            <person name="Finn R."/>
            <person name="Kale V."/>
            <person name="Holt S."/>
            <person name="Cochrane G."/>
            <person name="Meng A."/>
            <person name="Brown T."/>
            <person name="Cohen L."/>
        </authorList>
    </citation>
    <scope>NUCLEOTIDE SEQUENCE</scope>
    <source>
        <strain evidence="1">CCMP325</strain>
    </source>
</reference>
<dbReference type="GO" id="GO:0006898">
    <property type="term" value="P:receptor-mediated endocytosis"/>
    <property type="evidence" value="ECO:0007669"/>
    <property type="project" value="TreeGrafter"/>
</dbReference>
<dbReference type="SUPFAM" id="SSF48371">
    <property type="entry name" value="ARM repeat"/>
    <property type="match status" value="1"/>
</dbReference>
<dbReference type="PANTHER" id="PTHR36983:SF2">
    <property type="entry name" value="DNAJ HOMOLOG SUBFAMILY C MEMBER 13"/>
    <property type="match status" value="1"/>
</dbReference>